<dbReference type="SUPFAM" id="SSF53187">
    <property type="entry name" value="Zn-dependent exopeptidases"/>
    <property type="match status" value="1"/>
</dbReference>
<dbReference type="Gene3D" id="3.40.630.10">
    <property type="entry name" value="Zn peptidases"/>
    <property type="match status" value="1"/>
</dbReference>
<evidence type="ECO:0000259" key="1">
    <source>
        <dbReference type="Pfam" id="PF00246"/>
    </source>
</evidence>
<dbReference type="Proteomes" id="UP000032067">
    <property type="component" value="Unassembled WGS sequence"/>
</dbReference>
<dbReference type="GO" id="GO:0008270">
    <property type="term" value="F:zinc ion binding"/>
    <property type="evidence" value="ECO:0007669"/>
    <property type="project" value="InterPro"/>
</dbReference>
<feature type="domain" description="Peptidase M14" evidence="1">
    <location>
        <begin position="29"/>
        <end position="162"/>
    </location>
</feature>
<evidence type="ECO:0000313" key="3">
    <source>
        <dbReference type="Proteomes" id="UP000032067"/>
    </source>
</evidence>
<dbReference type="GO" id="GO:0006508">
    <property type="term" value="P:proteolysis"/>
    <property type="evidence" value="ECO:0007669"/>
    <property type="project" value="InterPro"/>
</dbReference>
<organism evidence="2 3">
    <name type="scientific">Variovorax paradoxus</name>
    <dbReference type="NCBI Taxonomy" id="34073"/>
    <lineage>
        <taxon>Bacteria</taxon>
        <taxon>Pseudomonadati</taxon>
        <taxon>Pseudomonadota</taxon>
        <taxon>Betaproteobacteria</taxon>
        <taxon>Burkholderiales</taxon>
        <taxon>Comamonadaceae</taxon>
        <taxon>Variovorax</taxon>
    </lineage>
</organism>
<dbReference type="AlphaFoldDB" id="A0A0D0M3A1"/>
<dbReference type="GO" id="GO:0004181">
    <property type="term" value="F:metallocarboxypeptidase activity"/>
    <property type="evidence" value="ECO:0007669"/>
    <property type="project" value="InterPro"/>
</dbReference>
<dbReference type="RefSeq" id="WP_042581453.1">
    <property type="nucleotide sequence ID" value="NZ_JXQQ01000070.1"/>
</dbReference>
<proteinExistence type="predicted"/>
<sequence>MPAEQHRQYLTPYETGNRNQTTTWAECIAFYERLAHDFPSVLRWQQIGTSDNGIPMHAGIVTADAQFDRQTLQRQRRPVFFNNNGIHPGEPEGIDACMALVRDFCTQPARLAALGETVFLFIPIYNVDGCLNRQSTSRANQLGPESSGFRGNARHLDLNRDFIKCDSLAAQVFNRFFTAWDPDVMVDTHTSNGADYAYTMTLIPTQPDKLGGGLGQFLRSRMLPAIYGGMDERGWPTCPYVNCVAETPDDGIADFLDSPRFSTGYAALHHTIGFMPETHMLKPYADRVSAMRTLVEVVLDFTVAHAAQIQELRRDARAGAAHQARWPLSWRSDTSRPNSFRFKGYEAVYTPSSIGNYQRLAYDRSQPWEKDIPYFDRFAEDVAVAAPKAYLVPQAWREAIERLEWNGVAMRRLEEDQVFDNARVYRIERVASRPAPYEGHMFHDEVTLVAHTEAVHARAGDVWISLDQPKARYIVETLEPQAHDSFFRWGFFNSVLEKKEGFSAYVFEDTASRMLQEEPALKAAFEAWKKSNPDKLSDPREVLGFIFAHGRRHAEPGWRRYPVAGLG</sequence>
<dbReference type="InterPro" id="IPR000834">
    <property type="entry name" value="Peptidase_M14"/>
</dbReference>
<reference evidence="2 3" key="1">
    <citation type="submission" date="2014-12" db="EMBL/GenBank/DDBJ databases">
        <title>16Stimator: statistical estimation of ribosomal gene copy numbers from draft genome assemblies.</title>
        <authorList>
            <person name="Perisin M.A."/>
            <person name="Vetter M."/>
            <person name="Gilbert J.A."/>
            <person name="Bergelson J."/>
        </authorList>
    </citation>
    <scope>NUCLEOTIDE SEQUENCE [LARGE SCALE GENOMIC DNA]</scope>
    <source>
        <strain evidence="2 3">MEDvA23</strain>
    </source>
</reference>
<dbReference type="OrthoDB" id="9767214at2"/>
<accession>A0A0D0M3A1</accession>
<dbReference type="EMBL" id="JXQQ01000070">
    <property type="protein sequence ID" value="KIQ25214.1"/>
    <property type="molecule type" value="Genomic_DNA"/>
</dbReference>
<evidence type="ECO:0000313" key="2">
    <source>
        <dbReference type="EMBL" id="KIQ25214.1"/>
    </source>
</evidence>
<dbReference type="Pfam" id="PF00246">
    <property type="entry name" value="Peptidase_M14"/>
    <property type="match status" value="1"/>
</dbReference>
<comment type="caution">
    <text evidence="2">The sequence shown here is derived from an EMBL/GenBank/DDBJ whole genome shotgun (WGS) entry which is preliminary data.</text>
</comment>
<name>A0A0D0M3A1_VARPD</name>
<gene>
    <name evidence="2" type="ORF">RT97_24515</name>
</gene>
<protein>
    <submittedName>
        <fullName evidence="2">Peptidase M14</fullName>
    </submittedName>
</protein>